<dbReference type="CDD" id="cd11065">
    <property type="entry name" value="CYP64-like"/>
    <property type="match status" value="1"/>
</dbReference>
<comment type="cofactor">
    <cofactor evidence="1 7">
        <name>heme</name>
        <dbReference type="ChEBI" id="CHEBI:30413"/>
    </cofactor>
</comment>
<feature type="binding site" description="axial binding residue" evidence="7">
    <location>
        <position position="446"/>
    </location>
    <ligand>
        <name>heme</name>
        <dbReference type="ChEBI" id="CHEBI:30413"/>
    </ligand>
    <ligandPart>
        <name>Fe</name>
        <dbReference type="ChEBI" id="CHEBI:18248"/>
    </ligandPart>
</feature>
<name>A0A0U5GET5_ASPCI</name>
<keyword evidence="6 8" id="KW-0503">Monooxygenase</keyword>
<dbReference type="GO" id="GO:0005506">
    <property type="term" value="F:iron ion binding"/>
    <property type="evidence" value="ECO:0007669"/>
    <property type="project" value="InterPro"/>
</dbReference>
<dbReference type="STRING" id="454130.A0A0U5GET5"/>
<keyword evidence="7 8" id="KW-0349">Heme</keyword>
<keyword evidence="3 7" id="KW-0479">Metal-binding</keyword>
<accession>A0A0U5GET5</accession>
<keyword evidence="9" id="KW-0812">Transmembrane</keyword>
<dbReference type="OMA" id="NIFTWDQ"/>
<dbReference type="InterPro" id="IPR017972">
    <property type="entry name" value="Cyt_P450_CS"/>
</dbReference>
<dbReference type="OrthoDB" id="1103324at2759"/>
<evidence type="ECO:0000256" key="4">
    <source>
        <dbReference type="ARBA" id="ARBA00023002"/>
    </source>
</evidence>
<dbReference type="InterPro" id="IPR001128">
    <property type="entry name" value="Cyt_P450"/>
</dbReference>
<reference evidence="11" key="1">
    <citation type="journal article" date="2016" name="Genome Announc.">
        <title>Draft genome sequences of fungus Aspergillus calidoustus.</title>
        <authorList>
            <person name="Horn F."/>
            <person name="Linde J."/>
            <person name="Mattern D.J."/>
            <person name="Walther G."/>
            <person name="Guthke R."/>
            <person name="Scherlach K."/>
            <person name="Martin K."/>
            <person name="Brakhage A.A."/>
            <person name="Petzke L."/>
            <person name="Valiante V."/>
        </authorList>
    </citation>
    <scope>NUCLEOTIDE SEQUENCE [LARGE SCALE GENOMIC DNA]</scope>
    <source>
        <strain evidence="11">SF006504</strain>
    </source>
</reference>
<evidence type="ECO:0000256" key="7">
    <source>
        <dbReference type="PIRSR" id="PIRSR602401-1"/>
    </source>
</evidence>
<evidence type="ECO:0000313" key="10">
    <source>
        <dbReference type="EMBL" id="CEL10379.1"/>
    </source>
</evidence>
<evidence type="ECO:0000256" key="6">
    <source>
        <dbReference type="ARBA" id="ARBA00023033"/>
    </source>
</evidence>
<evidence type="ECO:0000256" key="5">
    <source>
        <dbReference type="ARBA" id="ARBA00023004"/>
    </source>
</evidence>
<evidence type="ECO:0000313" key="11">
    <source>
        <dbReference type="Proteomes" id="UP000054771"/>
    </source>
</evidence>
<feature type="transmembrane region" description="Helical" evidence="9">
    <location>
        <begin position="6"/>
        <end position="24"/>
    </location>
</feature>
<dbReference type="PRINTS" id="PR00385">
    <property type="entry name" value="P450"/>
</dbReference>
<proteinExistence type="inferred from homology"/>
<keyword evidence="11" id="KW-1185">Reference proteome</keyword>
<dbReference type="SUPFAM" id="SSF48264">
    <property type="entry name" value="Cytochrome P450"/>
    <property type="match status" value="1"/>
</dbReference>
<dbReference type="InterPro" id="IPR050364">
    <property type="entry name" value="Cytochrome_P450_fung"/>
</dbReference>
<dbReference type="Proteomes" id="UP000054771">
    <property type="component" value="Unassembled WGS sequence"/>
</dbReference>
<keyword evidence="4 8" id="KW-0560">Oxidoreductase</keyword>
<dbReference type="AlphaFoldDB" id="A0A0U5GET5"/>
<dbReference type="GO" id="GO:0004497">
    <property type="term" value="F:monooxygenase activity"/>
    <property type="evidence" value="ECO:0007669"/>
    <property type="project" value="UniProtKB-KW"/>
</dbReference>
<dbReference type="Gene3D" id="1.10.630.10">
    <property type="entry name" value="Cytochrome P450"/>
    <property type="match status" value="1"/>
</dbReference>
<dbReference type="InterPro" id="IPR002401">
    <property type="entry name" value="Cyt_P450_E_grp-I"/>
</dbReference>
<dbReference type="GO" id="GO:0016705">
    <property type="term" value="F:oxidoreductase activity, acting on paired donors, with incorporation or reduction of molecular oxygen"/>
    <property type="evidence" value="ECO:0007669"/>
    <property type="project" value="InterPro"/>
</dbReference>
<dbReference type="PRINTS" id="PR00463">
    <property type="entry name" value="EP450I"/>
</dbReference>
<comment type="similarity">
    <text evidence="2 8">Belongs to the cytochrome P450 family.</text>
</comment>
<gene>
    <name evidence="10" type="ORF">ASPCAL13500</name>
</gene>
<organism evidence="10 11">
    <name type="scientific">Aspergillus calidoustus</name>
    <dbReference type="NCBI Taxonomy" id="454130"/>
    <lineage>
        <taxon>Eukaryota</taxon>
        <taxon>Fungi</taxon>
        <taxon>Dikarya</taxon>
        <taxon>Ascomycota</taxon>
        <taxon>Pezizomycotina</taxon>
        <taxon>Eurotiomycetes</taxon>
        <taxon>Eurotiomycetidae</taxon>
        <taxon>Eurotiales</taxon>
        <taxon>Aspergillaceae</taxon>
        <taxon>Aspergillus</taxon>
        <taxon>Aspergillus subgen. Nidulantes</taxon>
    </lineage>
</organism>
<evidence type="ECO:0000256" key="1">
    <source>
        <dbReference type="ARBA" id="ARBA00001971"/>
    </source>
</evidence>
<keyword evidence="9" id="KW-1133">Transmembrane helix</keyword>
<dbReference type="PANTHER" id="PTHR46300">
    <property type="entry name" value="P450, PUTATIVE (EUROFUNG)-RELATED-RELATED"/>
    <property type="match status" value="1"/>
</dbReference>
<protein>
    <recommendedName>
        <fullName evidence="12">Cytochrome P450</fullName>
    </recommendedName>
</protein>
<keyword evidence="5 7" id="KW-0408">Iron</keyword>
<dbReference type="GO" id="GO:0020037">
    <property type="term" value="F:heme binding"/>
    <property type="evidence" value="ECO:0007669"/>
    <property type="project" value="InterPro"/>
</dbReference>
<evidence type="ECO:0000256" key="3">
    <source>
        <dbReference type="ARBA" id="ARBA00022723"/>
    </source>
</evidence>
<dbReference type="PANTHER" id="PTHR46300:SF2">
    <property type="entry name" value="CYTOCHROME P450 MONOOXYGENASE ALNH-RELATED"/>
    <property type="match status" value="1"/>
</dbReference>
<dbReference type="PROSITE" id="PS00086">
    <property type="entry name" value="CYTOCHROME_P450"/>
    <property type="match status" value="1"/>
</dbReference>
<dbReference type="InterPro" id="IPR036396">
    <property type="entry name" value="Cyt_P450_sf"/>
</dbReference>
<keyword evidence="9" id="KW-0472">Membrane</keyword>
<evidence type="ECO:0000256" key="2">
    <source>
        <dbReference type="ARBA" id="ARBA00010617"/>
    </source>
</evidence>
<dbReference type="Pfam" id="PF00067">
    <property type="entry name" value="p450"/>
    <property type="match status" value="1"/>
</dbReference>
<sequence length="517" mass="58572">MGFSCQFILVSFVGAAIYHVLNALNDRRRMKGAKPPPGPKGYPIVGNAPELAASKGNLIPIFNRWAEQYGPIVQFSILGEKQVVLSSDKLARDLMVKRSDIYSDRGTPHAMAYITHDLNTALMPRGDRWRRERKLVANAISITGNGKYQQLMEEEAKRTVLDLLAEPAKFDDHFQRYCFGVLARSLLGISIESADDPFIVRTNSFIEEGMKCFRPDVYPSNVFPFLRYFPRALVPSLKKLDQLRDRTYKTVWQTCYDVEAAIKTGTASDSIYRHFLENRSEYTVTDDEAAFAFNAMVGGGTRSPHNALLTFLYLMMEYPEWQDKLQKQVDDVVGPNRLPGFGDIPNLPIVRAIVKEGVRYRTIKAELGLPHRLERDDIYEGNFFPKGTVFHANYSAILMDKETYPDQRPFNPARWLDPAYPTYKEPLTVHPNCQNFTPFGYGRRACPGADFAERTLVIMVAQIAWACTIKKPIDPGTGRPVVLDIQYETVPNPKPLPFPCVIEPRCGDRAALVKEED</sequence>
<evidence type="ECO:0008006" key="12">
    <source>
        <dbReference type="Google" id="ProtNLM"/>
    </source>
</evidence>
<dbReference type="EMBL" id="CDMC01000018">
    <property type="protein sequence ID" value="CEL10379.1"/>
    <property type="molecule type" value="Genomic_DNA"/>
</dbReference>
<evidence type="ECO:0000256" key="9">
    <source>
        <dbReference type="SAM" id="Phobius"/>
    </source>
</evidence>
<evidence type="ECO:0000256" key="8">
    <source>
        <dbReference type="RuleBase" id="RU000461"/>
    </source>
</evidence>